<reference evidence="7 8" key="1">
    <citation type="submission" date="2018-07" db="EMBL/GenBank/DDBJ databases">
        <title>Motiliproteus coralliicola sp. nov., a bacterium isolated from Coral.</title>
        <authorList>
            <person name="Wang G."/>
        </authorList>
    </citation>
    <scope>NUCLEOTIDE SEQUENCE [LARGE SCALE GENOMIC DNA]</scope>
    <source>
        <strain evidence="7 8">C34</strain>
    </source>
</reference>
<dbReference type="RefSeq" id="WP_114695777.1">
    <property type="nucleotide sequence ID" value="NZ_QQOH01000003.1"/>
</dbReference>
<feature type="domain" description="GGDEF" evidence="6">
    <location>
        <begin position="503"/>
        <end position="634"/>
    </location>
</feature>
<keyword evidence="4" id="KW-0472">Membrane</keyword>
<dbReference type="InterPro" id="IPR043128">
    <property type="entry name" value="Rev_trsase/Diguanyl_cyclase"/>
</dbReference>
<evidence type="ECO:0000313" key="8">
    <source>
        <dbReference type="Proteomes" id="UP000253769"/>
    </source>
</evidence>
<dbReference type="PANTHER" id="PTHR45138">
    <property type="entry name" value="REGULATORY COMPONENTS OF SENSORY TRANSDUCTION SYSTEM"/>
    <property type="match status" value="1"/>
</dbReference>
<dbReference type="Gene3D" id="3.30.450.20">
    <property type="entry name" value="PAS domain"/>
    <property type="match status" value="2"/>
</dbReference>
<dbReference type="PROSITE" id="PS50887">
    <property type="entry name" value="GGDEF"/>
    <property type="match status" value="1"/>
</dbReference>
<evidence type="ECO:0000256" key="4">
    <source>
        <dbReference type="SAM" id="Phobius"/>
    </source>
</evidence>
<evidence type="ECO:0000256" key="2">
    <source>
        <dbReference type="ARBA" id="ARBA00012528"/>
    </source>
</evidence>
<dbReference type="InterPro" id="IPR000014">
    <property type="entry name" value="PAS"/>
</dbReference>
<dbReference type="Pfam" id="PF00990">
    <property type="entry name" value="GGDEF"/>
    <property type="match status" value="1"/>
</dbReference>
<dbReference type="Gene3D" id="6.10.340.10">
    <property type="match status" value="1"/>
</dbReference>
<evidence type="ECO:0000259" key="6">
    <source>
        <dbReference type="PROSITE" id="PS50887"/>
    </source>
</evidence>
<dbReference type="InterPro" id="IPR003660">
    <property type="entry name" value="HAMP_dom"/>
</dbReference>
<dbReference type="OrthoDB" id="9812260at2"/>
<dbReference type="Pfam" id="PF13426">
    <property type="entry name" value="PAS_9"/>
    <property type="match status" value="1"/>
</dbReference>
<feature type="domain" description="HAMP" evidence="5">
    <location>
        <begin position="165"/>
        <end position="217"/>
    </location>
</feature>
<dbReference type="EC" id="2.7.7.65" evidence="2"/>
<keyword evidence="8" id="KW-1185">Reference proteome</keyword>
<dbReference type="SUPFAM" id="SSF55073">
    <property type="entry name" value="Nucleotide cyclase"/>
    <property type="match status" value="1"/>
</dbReference>
<dbReference type="InterPro" id="IPR000160">
    <property type="entry name" value="GGDEF_dom"/>
</dbReference>
<keyword evidence="4" id="KW-0812">Transmembrane</keyword>
<dbReference type="FunFam" id="3.30.70.270:FF:000001">
    <property type="entry name" value="Diguanylate cyclase domain protein"/>
    <property type="match status" value="1"/>
</dbReference>
<comment type="cofactor">
    <cofactor evidence="1">
        <name>Mg(2+)</name>
        <dbReference type="ChEBI" id="CHEBI:18420"/>
    </cofactor>
</comment>
<protein>
    <recommendedName>
        <fullName evidence="2">diguanylate cyclase</fullName>
        <ecNumber evidence="2">2.7.7.65</ecNumber>
    </recommendedName>
</protein>
<dbReference type="InterPro" id="IPR050469">
    <property type="entry name" value="Diguanylate_Cyclase"/>
</dbReference>
<dbReference type="GO" id="GO:1902201">
    <property type="term" value="P:negative regulation of bacterial-type flagellum-dependent cell motility"/>
    <property type="evidence" value="ECO:0007669"/>
    <property type="project" value="TreeGrafter"/>
</dbReference>
<evidence type="ECO:0000256" key="1">
    <source>
        <dbReference type="ARBA" id="ARBA00001946"/>
    </source>
</evidence>
<dbReference type="SMART" id="SM00267">
    <property type="entry name" value="GGDEF"/>
    <property type="match status" value="1"/>
</dbReference>
<dbReference type="NCBIfam" id="TIGR00254">
    <property type="entry name" value="GGDEF"/>
    <property type="match status" value="1"/>
</dbReference>
<evidence type="ECO:0000313" key="7">
    <source>
        <dbReference type="EMBL" id="RDE19433.1"/>
    </source>
</evidence>
<dbReference type="InterPro" id="IPR029787">
    <property type="entry name" value="Nucleotide_cyclase"/>
</dbReference>
<dbReference type="InterPro" id="IPR035965">
    <property type="entry name" value="PAS-like_dom_sf"/>
</dbReference>
<dbReference type="EMBL" id="QQOH01000003">
    <property type="protein sequence ID" value="RDE19433.1"/>
    <property type="molecule type" value="Genomic_DNA"/>
</dbReference>
<sequence>MSIRTKLSTLILSLLLAFVLYIAFYSMPHLRQKAESMVLNEIQAHLMTASEAILPFLLQGQLANIYETLDALEHANDNWLVIKLVNSQGQQLYPLDPIDTPVSNERAIVLDQSVGFVYPNHAELVVAIDRISLSKLGNELAIEIGLGILALACSFFLCIYMSFKYLIDSRLNKLLLVSDEIASGNYKIKIDKKSNDELGNLESSFNLMGEKISAITDQLTQKNEALKEAQKLSKIGSWQWHIDKELVSFSKESLNILAAFKPGEWVRLKDIRRNFTTEQIIQFQGMLEELLTGRAINEIFRVETRSGQEICLRLRAQQDHRDSLRFTKVVGTLQDVTAELEAQKAKEERQRVYAQIFYKDPTIKLLIDPNDGQIVDANPAALNFYGYSEERIKEIKIYDINKMSVAECRAGMALVTSEKQCKFQFQHHLSSGEIRDVEIHSCPVSLEGKTYLHSSIFDVTERNQLQQRLEDAALHDPLTSLWNRRAIDTQGEREFLLSKRNNTHLCLLMIDLDHFKAINDQYGHPIGDLVLKQAAEVILGVVRETDLVGRYGGEEFVVLAPNTNLDGGSLLAEKILEAIRAMSVVVQGSTIRVTTSIGVSSVIATDLNFYQLVERSDKHLYTAKEAGRDRSSSA</sequence>
<dbReference type="GO" id="GO:0007165">
    <property type="term" value="P:signal transduction"/>
    <property type="evidence" value="ECO:0007669"/>
    <property type="project" value="InterPro"/>
</dbReference>
<dbReference type="Pfam" id="PF00672">
    <property type="entry name" value="HAMP"/>
    <property type="match status" value="1"/>
</dbReference>
<dbReference type="PANTHER" id="PTHR45138:SF9">
    <property type="entry name" value="DIGUANYLATE CYCLASE DGCM-RELATED"/>
    <property type="match status" value="1"/>
</dbReference>
<dbReference type="CDD" id="cd06225">
    <property type="entry name" value="HAMP"/>
    <property type="match status" value="1"/>
</dbReference>
<dbReference type="GO" id="GO:0005886">
    <property type="term" value="C:plasma membrane"/>
    <property type="evidence" value="ECO:0007669"/>
    <property type="project" value="TreeGrafter"/>
</dbReference>
<comment type="caution">
    <text evidence="7">The sequence shown here is derived from an EMBL/GenBank/DDBJ whole genome shotgun (WGS) entry which is preliminary data.</text>
</comment>
<comment type="catalytic activity">
    <reaction evidence="3">
        <text>2 GTP = 3',3'-c-di-GMP + 2 diphosphate</text>
        <dbReference type="Rhea" id="RHEA:24898"/>
        <dbReference type="ChEBI" id="CHEBI:33019"/>
        <dbReference type="ChEBI" id="CHEBI:37565"/>
        <dbReference type="ChEBI" id="CHEBI:58805"/>
        <dbReference type="EC" id="2.7.7.65"/>
    </reaction>
</comment>
<evidence type="ECO:0000259" key="5">
    <source>
        <dbReference type="PROSITE" id="PS50885"/>
    </source>
</evidence>
<dbReference type="GO" id="GO:0052621">
    <property type="term" value="F:diguanylate cyclase activity"/>
    <property type="evidence" value="ECO:0007669"/>
    <property type="project" value="UniProtKB-EC"/>
</dbReference>
<name>A0A369WDR2_9GAMM</name>
<dbReference type="Proteomes" id="UP000253769">
    <property type="component" value="Unassembled WGS sequence"/>
</dbReference>
<gene>
    <name evidence="7" type="ORF">DV711_11095</name>
</gene>
<keyword evidence="4" id="KW-1133">Transmembrane helix</keyword>
<dbReference type="AlphaFoldDB" id="A0A369WDR2"/>
<dbReference type="GO" id="GO:0043709">
    <property type="term" value="P:cell adhesion involved in single-species biofilm formation"/>
    <property type="evidence" value="ECO:0007669"/>
    <property type="project" value="TreeGrafter"/>
</dbReference>
<accession>A0A369WDR2</accession>
<dbReference type="NCBIfam" id="TIGR00229">
    <property type="entry name" value="sensory_box"/>
    <property type="match status" value="1"/>
</dbReference>
<dbReference type="SUPFAM" id="SSF55785">
    <property type="entry name" value="PYP-like sensor domain (PAS domain)"/>
    <property type="match status" value="1"/>
</dbReference>
<dbReference type="CDD" id="cd01949">
    <property type="entry name" value="GGDEF"/>
    <property type="match status" value="1"/>
</dbReference>
<dbReference type="Gene3D" id="3.30.70.270">
    <property type="match status" value="1"/>
</dbReference>
<feature type="transmembrane region" description="Helical" evidence="4">
    <location>
        <begin position="6"/>
        <end position="27"/>
    </location>
</feature>
<organism evidence="7 8">
    <name type="scientific">Motiliproteus coralliicola</name>
    <dbReference type="NCBI Taxonomy" id="2283196"/>
    <lineage>
        <taxon>Bacteria</taxon>
        <taxon>Pseudomonadati</taxon>
        <taxon>Pseudomonadota</taxon>
        <taxon>Gammaproteobacteria</taxon>
        <taxon>Oceanospirillales</taxon>
        <taxon>Oceanospirillaceae</taxon>
        <taxon>Motiliproteus</taxon>
    </lineage>
</organism>
<dbReference type="SUPFAM" id="SSF158472">
    <property type="entry name" value="HAMP domain-like"/>
    <property type="match status" value="1"/>
</dbReference>
<dbReference type="PROSITE" id="PS50885">
    <property type="entry name" value="HAMP"/>
    <property type="match status" value="1"/>
</dbReference>
<evidence type="ECO:0000256" key="3">
    <source>
        <dbReference type="ARBA" id="ARBA00034247"/>
    </source>
</evidence>
<proteinExistence type="predicted"/>